<dbReference type="Proteomes" id="UP000649753">
    <property type="component" value="Unassembled WGS sequence"/>
</dbReference>
<feature type="transmembrane region" description="Helical" evidence="2">
    <location>
        <begin position="395"/>
        <end position="416"/>
    </location>
</feature>
<dbReference type="PANTHER" id="PTHR12147:SF26">
    <property type="entry name" value="PEPTIDASE M28 DOMAIN-CONTAINING PROTEIN"/>
    <property type="match status" value="1"/>
</dbReference>
<feature type="domain" description="Peptidase M28" evidence="3">
    <location>
        <begin position="139"/>
        <end position="330"/>
    </location>
</feature>
<dbReference type="InterPro" id="IPR007484">
    <property type="entry name" value="Peptidase_M28"/>
</dbReference>
<dbReference type="Gene3D" id="3.40.630.10">
    <property type="entry name" value="Zn peptidases"/>
    <property type="match status" value="1"/>
</dbReference>
<proteinExistence type="predicted"/>
<evidence type="ECO:0000256" key="2">
    <source>
        <dbReference type="SAM" id="Phobius"/>
    </source>
</evidence>
<feature type="transmembrane region" description="Helical" evidence="2">
    <location>
        <begin position="436"/>
        <end position="458"/>
    </location>
</feature>
<dbReference type="SUPFAM" id="SSF53187">
    <property type="entry name" value="Zn-dependent exopeptidases"/>
    <property type="match status" value="1"/>
</dbReference>
<evidence type="ECO:0000313" key="4">
    <source>
        <dbReference type="EMBL" id="MBE1485545.1"/>
    </source>
</evidence>
<name>A0A927M6U2_9ACTN</name>
<evidence type="ECO:0000313" key="5">
    <source>
        <dbReference type="Proteomes" id="UP000649753"/>
    </source>
</evidence>
<reference evidence="4" key="1">
    <citation type="submission" date="2020-10" db="EMBL/GenBank/DDBJ databases">
        <title>Sequencing the genomes of 1000 actinobacteria strains.</title>
        <authorList>
            <person name="Klenk H.-P."/>
        </authorList>
    </citation>
    <scope>NUCLEOTIDE SEQUENCE</scope>
    <source>
        <strain evidence="4">DSM 46832</strain>
    </source>
</reference>
<dbReference type="InterPro" id="IPR045175">
    <property type="entry name" value="M28_fam"/>
</dbReference>
<organism evidence="4 5">
    <name type="scientific">Plantactinospora soyae</name>
    <dbReference type="NCBI Taxonomy" id="1544732"/>
    <lineage>
        <taxon>Bacteria</taxon>
        <taxon>Bacillati</taxon>
        <taxon>Actinomycetota</taxon>
        <taxon>Actinomycetes</taxon>
        <taxon>Micromonosporales</taxon>
        <taxon>Micromonosporaceae</taxon>
        <taxon>Plantactinospora</taxon>
    </lineage>
</organism>
<dbReference type="Pfam" id="PF04389">
    <property type="entry name" value="Peptidase_M28"/>
    <property type="match status" value="1"/>
</dbReference>
<evidence type="ECO:0000256" key="1">
    <source>
        <dbReference type="SAM" id="MobiDB-lite"/>
    </source>
</evidence>
<dbReference type="AlphaFoldDB" id="A0A927M6U2"/>
<accession>A0A927M6U2</accession>
<dbReference type="PANTHER" id="PTHR12147">
    <property type="entry name" value="METALLOPEPTIDASE M28 FAMILY MEMBER"/>
    <property type="match status" value="1"/>
</dbReference>
<feature type="transmembrane region" description="Helical" evidence="2">
    <location>
        <begin position="364"/>
        <end position="383"/>
    </location>
</feature>
<keyword evidence="2" id="KW-0812">Transmembrane</keyword>
<evidence type="ECO:0000259" key="3">
    <source>
        <dbReference type="Pfam" id="PF04389"/>
    </source>
</evidence>
<sequence>MTGLMGGADELTPEAPVPPAARPDRAAGAVRSAARSHLPAFTAGAVLVAIALLIGFWSTSVPSAAGADAAADQFSADRAYQHLVRIGRAPHPSGTDEADAVRGYVIAQLTALGLRPEEQDTMAHRAADGWADLAGRVHNVVATVPGTGAGTGARGRVVLMAHTDSTAISHGASDDGRNVAALLEIARALRQGPGLRNDVTLVFTDSEEFGQLGAGALLRDRPPGTPRDTVVLNLEARGTSGRVVMFETGPGSGGVVGALSGRVPMATSFSAEVYRRLPNDTDFTQFKTAGYAGMNFAVIGGSARYHTAQDNLATVDRGSVQDMGDTVLAATRELGDRRLSGVASSGEATWFSIGPWLVRYPAGMVLPLAALAVAATVAACWYARRRRALGLRGAGVAAATFPLAMVAAGAVGWATWRLLDFAKPEYGRFLYGDPYRTAATSTGLVVLAAAVAWVWLVLVRRRVTATEAAAGLLVWLSAAALLTAVSVPGAAYLFTWAALTGAAGLAAAARLPGIAPWRPVLLASSALPLVLLLAPLLPVLLRTVGLGTAAAPLMTVPLLVGVLFAVDVKPVLRRARILTATLALAGVLLMSVGAAVDRFDPAHPLPVSLMYALDADTGQAQWMSADADPDRWVGHYVTARRMPVTDRFPNLWGPAGGYRVGDAPTVAALPRPVVRSVGDERDGTLRRLRLQVSAESGRPILLALYLDTSSATVLDATIAGLPTGGGALSSGRNVPLAPAVWKWGVMVAAPPDAGFEVSLRVRADGPVRVLALAQAPAIPAQALDRPLPADRTWAAEGSGLAFASRTYQW</sequence>
<dbReference type="GO" id="GO:0006508">
    <property type="term" value="P:proteolysis"/>
    <property type="evidence" value="ECO:0007669"/>
    <property type="project" value="InterPro"/>
</dbReference>
<feature type="region of interest" description="Disordered" evidence="1">
    <location>
        <begin position="1"/>
        <end position="24"/>
    </location>
</feature>
<comment type="caution">
    <text evidence="4">The sequence shown here is derived from an EMBL/GenBank/DDBJ whole genome shotgun (WGS) entry which is preliminary data.</text>
</comment>
<protein>
    <recommendedName>
        <fullName evidence="3">Peptidase M28 domain-containing protein</fullName>
    </recommendedName>
</protein>
<keyword evidence="2" id="KW-0472">Membrane</keyword>
<keyword evidence="5" id="KW-1185">Reference proteome</keyword>
<keyword evidence="2" id="KW-1133">Transmembrane helix</keyword>
<feature type="transmembrane region" description="Helical" evidence="2">
    <location>
        <begin position="577"/>
        <end position="596"/>
    </location>
</feature>
<dbReference type="RefSeq" id="WP_192765719.1">
    <property type="nucleotide sequence ID" value="NZ_JADBEB010000001.1"/>
</dbReference>
<feature type="transmembrane region" description="Helical" evidence="2">
    <location>
        <begin position="546"/>
        <end position="565"/>
    </location>
</feature>
<feature type="transmembrane region" description="Helical" evidence="2">
    <location>
        <begin position="465"/>
        <end position="484"/>
    </location>
</feature>
<dbReference type="EMBL" id="JADBEB010000001">
    <property type="protein sequence ID" value="MBE1485545.1"/>
    <property type="molecule type" value="Genomic_DNA"/>
</dbReference>
<dbReference type="GO" id="GO:0008235">
    <property type="term" value="F:metalloexopeptidase activity"/>
    <property type="evidence" value="ECO:0007669"/>
    <property type="project" value="InterPro"/>
</dbReference>
<gene>
    <name evidence="4" type="ORF">H4W31_001183</name>
</gene>